<keyword evidence="3" id="KW-1185">Reference proteome</keyword>
<dbReference type="OrthoDB" id="2747778at2759"/>
<protein>
    <recommendedName>
        <fullName evidence="1">Fungal-type protein kinase domain-containing protein</fullName>
    </recommendedName>
</protein>
<dbReference type="InterPro" id="IPR040976">
    <property type="entry name" value="Pkinase_fungal"/>
</dbReference>
<dbReference type="Pfam" id="PF17667">
    <property type="entry name" value="Pkinase_fungal"/>
    <property type="match status" value="1"/>
</dbReference>
<reference evidence="3" key="2">
    <citation type="submission" date="2015-01" db="EMBL/GenBank/DDBJ databases">
        <title>Evolutionary Origins and Diversification of the Mycorrhizal Mutualists.</title>
        <authorList>
            <consortium name="DOE Joint Genome Institute"/>
            <consortium name="Mycorrhizal Genomics Consortium"/>
            <person name="Kohler A."/>
            <person name="Kuo A."/>
            <person name="Nagy L.G."/>
            <person name="Floudas D."/>
            <person name="Copeland A."/>
            <person name="Barry K.W."/>
            <person name="Cichocki N."/>
            <person name="Veneault-Fourrey C."/>
            <person name="LaButti K."/>
            <person name="Lindquist E.A."/>
            <person name="Lipzen A."/>
            <person name="Lundell T."/>
            <person name="Morin E."/>
            <person name="Murat C."/>
            <person name="Riley R."/>
            <person name="Ohm R."/>
            <person name="Sun H."/>
            <person name="Tunlid A."/>
            <person name="Henrissat B."/>
            <person name="Grigoriev I.V."/>
            <person name="Hibbett D.S."/>
            <person name="Martin F."/>
        </authorList>
    </citation>
    <scope>NUCLEOTIDE SEQUENCE [LARGE SCALE GENOMIC DNA]</scope>
    <source>
        <strain evidence="3">h7</strain>
    </source>
</reference>
<evidence type="ECO:0000313" key="2">
    <source>
        <dbReference type="EMBL" id="KIM37441.1"/>
    </source>
</evidence>
<organism evidence="2 3">
    <name type="scientific">Hebeloma cylindrosporum</name>
    <dbReference type="NCBI Taxonomy" id="76867"/>
    <lineage>
        <taxon>Eukaryota</taxon>
        <taxon>Fungi</taxon>
        <taxon>Dikarya</taxon>
        <taxon>Basidiomycota</taxon>
        <taxon>Agaricomycotina</taxon>
        <taxon>Agaricomycetes</taxon>
        <taxon>Agaricomycetidae</taxon>
        <taxon>Agaricales</taxon>
        <taxon>Agaricineae</taxon>
        <taxon>Hymenogastraceae</taxon>
        <taxon>Hebeloma</taxon>
    </lineage>
</organism>
<dbReference type="Proteomes" id="UP000053424">
    <property type="component" value="Unassembled WGS sequence"/>
</dbReference>
<reference evidence="2 3" key="1">
    <citation type="submission" date="2014-04" db="EMBL/GenBank/DDBJ databases">
        <authorList>
            <consortium name="DOE Joint Genome Institute"/>
            <person name="Kuo A."/>
            <person name="Gay G."/>
            <person name="Dore J."/>
            <person name="Kohler A."/>
            <person name="Nagy L.G."/>
            <person name="Floudas D."/>
            <person name="Copeland A."/>
            <person name="Barry K.W."/>
            <person name="Cichocki N."/>
            <person name="Veneault-Fourrey C."/>
            <person name="LaButti K."/>
            <person name="Lindquist E.A."/>
            <person name="Lipzen A."/>
            <person name="Lundell T."/>
            <person name="Morin E."/>
            <person name="Murat C."/>
            <person name="Sun H."/>
            <person name="Tunlid A."/>
            <person name="Henrissat B."/>
            <person name="Grigoriev I.V."/>
            <person name="Hibbett D.S."/>
            <person name="Martin F."/>
            <person name="Nordberg H.P."/>
            <person name="Cantor M.N."/>
            <person name="Hua S.X."/>
        </authorList>
    </citation>
    <scope>NUCLEOTIDE SEQUENCE [LARGE SCALE GENOMIC DNA]</scope>
    <source>
        <strain evidence="3">h7</strain>
    </source>
</reference>
<proteinExistence type="predicted"/>
<dbReference type="AlphaFoldDB" id="A0A0C3C176"/>
<name>A0A0C3C176_HEBCY</name>
<feature type="domain" description="Fungal-type protein kinase" evidence="1">
    <location>
        <begin position="5"/>
        <end position="67"/>
    </location>
</feature>
<sequence>MVTEEGTGLFLDWDLSKQAGDNNVQSLPERTGTWQFMAARLQMEPEKNLRPDYTDDLESFWHTLLYISLRWCEHDLDPTKVVHIINAAGRPVGGHHKSMELQTRAYLKSMGIRSPPLLRILRNSARILASRYCGEQEAIEEITWLRSQYVGNDFQFYLMKDHRDLFLTNYLDWANFQTLKTSNWMEKIFDNGQGKVERDLSTVNSNKRKEPPIDITIDMPRIKHSRNANFQVIDEVMEG</sequence>
<evidence type="ECO:0000313" key="3">
    <source>
        <dbReference type="Proteomes" id="UP000053424"/>
    </source>
</evidence>
<evidence type="ECO:0000259" key="1">
    <source>
        <dbReference type="Pfam" id="PF17667"/>
    </source>
</evidence>
<gene>
    <name evidence="2" type="ORF">M413DRAFT_448493</name>
</gene>
<dbReference type="EMBL" id="KN831797">
    <property type="protein sequence ID" value="KIM37441.1"/>
    <property type="molecule type" value="Genomic_DNA"/>
</dbReference>
<accession>A0A0C3C176</accession>
<dbReference type="HOGENOM" id="CLU_1073855_0_0_1"/>